<keyword evidence="2" id="KW-1185">Reference proteome</keyword>
<evidence type="ECO:0000313" key="1">
    <source>
        <dbReference type="EMBL" id="VDO57556.1"/>
    </source>
</evidence>
<dbReference type="AlphaFoldDB" id="A0A183HMV9"/>
<organism evidence="3">
    <name type="scientific">Onchocerca flexuosa</name>
    <dbReference type="NCBI Taxonomy" id="387005"/>
    <lineage>
        <taxon>Eukaryota</taxon>
        <taxon>Metazoa</taxon>
        <taxon>Ecdysozoa</taxon>
        <taxon>Nematoda</taxon>
        <taxon>Chromadorea</taxon>
        <taxon>Rhabditida</taxon>
        <taxon>Spirurina</taxon>
        <taxon>Spiruromorpha</taxon>
        <taxon>Filarioidea</taxon>
        <taxon>Onchocercidae</taxon>
        <taxon>Onchocerca</taxon>
    </lineage>
</organism>
<name>A0A183HMV9_9BILA</name>
<proteinExistence type="predicted"/>
<evidence type="ECO:0000313" key="2">
    <source>
        <dbReference type="Proteomes" id="UP000267606"/>
    </source>
</evidence>
<dbReference type="Proteomes" id="UP000267606">
    <property type="component" value="Unassembled WGS sequence"/>
</dbReference>
<gene>
    <name evidence="1" type="ORF">OFLC_LOCUS8820</name>
</gene>
<accession>A0A183HMV9</accession>
<evidence type="ECO:0000313" key="3">
    <source>
        <dbReference type="WBParaSite" id="OFLC_0000882001-mRNA-1"/>
    </source>
</evidence>
<dbReference type="STRING" id="387005.A0A183HMV9"/>
<reference evidence="1 2" key="2">
    <citation type="submission" date="2018-11" db="EMBL/GenBank/DDBJ databases">
        <authorList>
            <consortium name="Pathogen Informatics"/>
        </authorList>
    </citation>
    <scope>NUCLEOTIDE SEQUENCE [LARGE SCALE GENOMIC DNA]</scope>
</reference>
<dbReference type="EMBL" id="UZAJ01010288">
    <property type="protein sequence ID" value="VDO57556.1"/>
    <property type="molecule type" value="Genomic_DNA"/>
</dbReference>
<dbReference type="WBParaSite" id="OFLC_0000882001-mRNA-1">
    <property type="protein sequence ID" value="OFLC_0000882001-mRNA-1"/>
    <property type="gene ID" value="OFLC_0000882001"/>
</dbReference>
<sequence>MDSWNCGNIWQCGFALPQADEYHHHIEDAPIPVLRDPILDATTSSFLFWDYDPAFRTNISQTASGNFTGPHCIVPLSQMPVLYFSTVF</sequence>
<reference evidence="3" key="1">
    <citation type="submission" date="2016-06" db="UniProtKB">
        <authorList>
            <consortium name="WormBaseParasite"/>
        </authorList>
    </citation>
    <scope>IDENTIFICATION</scope>
</reference>
<protein>
    <submittedName>
        <fullName evidence="1 3">Uncharacterized protein</fullName>
    </submittedName>
</protein>